<dbReference type="NCBIfam" id="NF008668">
    <property type="entry name" value="PRK11669.1"/>
    <property type="match status" value="1"/>
</dbReference>
<dbReference type="Gene3D" id="3.40.710.10">
    <property type="entry name" value="DD-peptidase/beta-lactamase superfamily"/>
    <property type="match status" value="1"/>
</dbReference>
<gene>
    <name evidence="11" type="ORF">DN062_03380</name>
</gene>
<dbReference type="AlphaFoldDB" id="A0A364NQF9"/>
<feature type="active site" description="Proton acceptor" evidence="7">
    <location>
        <position position="69"/>
    </location>
</feature>
<dbReference type="RefSeq" id="WP_112157522.1">
    <property type="nucleotide sequence ID" value="NZ_QKRX01000002.1"/>
</dbReference>
<protein>
    <submittedName>
        <fullName evidence="11">D-alanyl-D-alanine endopeptidase</fullName>
    </submittedName>
</protein>
<keyword evidence="2" id="KW-0732">Signal</keyword>
<dbReference type="InterPro" id="IPR012338">
    <property type="entry name" value="Beta-lactam/transpept-like"/>
</dbReference>
<evidence type="ECO:0000259" key="10">
    <source>
        <dbReference type="Pfam" id="PF00768"/>
    </source>
</evidence>
<dbReference type="EMBL" id="QKRX01000002">
    <property type="protein sequence ID" value="RAU19313.1"/>
    <property type="molecule type" value="Genomic_DNA"/>
</dbReference>
<keyword evidence="5" id="KW-0573">Peptidoglycan synthesis</keyword>
<evidence type="ECO:0000256" key="6">
    <source>
        <dbReference type="ARBA" id="ARBA00023316"/>
    </source>
</evidence>
<evidence type="ECO:0000256" key="5">
    <source>
        <dbReference type="ARBA" id="ARBA00022984"/>
    </source>
</evidence>
<dbReference type="PANTHER" id="PTHR21581">
    <property type="entry name" value="D-ALANYL-D-ALANINE CARBOXYPEPTIDASE"/>
    <property type="match status" value="1"/>
</dbReference>
<dbReference type="InterPro" id="IPR006311">
    <property type="entry name" value="TAT_signal"/>
</dbReference>
<proteinExistence type="inferred from homology"/>
<dbReference type="SUPFAM" id="SSF56601">
    <property type="entry name" value="beta-lactamase/transpeptidase-like"/>
    <property type="match status" value="1"/>
</dbReference>
<dbReference type="PROSITE" id="PS51318">
    <property type="entry name" value="TAT"/>
    <property type="match status" value="1"/>
</dbReference>
<dbReference type="Proteomes" id="UP000250744">
    <property type="component" value="Unassembled WGS sequence"/>
</dbReference>
<dbReference type="GO" id="GO:0008360">
    <property type="term" value="P:regulation of cell shape"/>
    <property type="evidence" value="ECO:0007669"/>
    <property type="project" value="UniProtKB-KW"/>
</dbReference>
<evidence type="ECO:0000256" key="2">
    <source>
        <dbReference type="ARBA" id="ARBA00022729"/>
    </source>
</evidence>
<dbReference type="InterPro" id="IPR001967">
    <property type="entry name" value="Peptidase_S11_N"/>
</dbReference>
<evidence type="ECO:0000256" key="8">
    <source>
        <dbReference type="PIRSR" id="PIRSR618044-2"/>
    </source>
</evidence>
<dbReference type="InterPro" id="IPR018044">
    <property type="entry name" value="Peptidase_S11"/>
</dbReference>
<feature type="active site" description="Acyl-ester intermediate" evidence="7">
    <location>
        <position position="66"/>
    </location>
</feature>
<dbReference type="GO" id="GO:0071555">
    <property type="term" value="P:cell wall organization"/>
    <property type="evidence" value="ECO:0007669"/>
    <property type="project" value="UniProtKB-KW"/>
</dbReference>
<dbReference type="PRINTS" id="PR00725">
    <property type="entry name" value="DADACBPTASE1"/>
</dbReference>
<dbReference type="GO" id="GO:0009252">
    <property type="term" value="P:peptidoglycan biosynthetic process"/>
    <property type="evidence" value="ECO:0007669"/>
    <property type="project" value="UniProtKB-KW"/>
</dbReference>
<evidence type="ECO:0000256" key="9">
    <source>
        <dbReference type="RuleBase" id="RU004016"/>
    </source>
</evidence>
<organism evidence="11 12">
    <name type="scientific">Nitrincola tibetensis</name>
    <dbReference type="NCBI Taxonomy" id="2219697"/>
    <lineage>
        <taxon>Bacteria</taxon>
        <taxon>Pseudomonadati</taxon>
        <taxon>Pseudomonadota</taxon>
        <taxon>Gammaproteobacteria</taxon>
        <taxon>Oceanospirillales</taxon>
        <taxon>Oceanospirillaceae</taxon>
        <taxon>Nitrincola</taxon>
    </lineage>
</organism>
<keyword evidence="4" id="KW-0133">Cell shape</keyword>
<feature type="binding site" evidence="8">
    <location>
        <position position="230"/>
    </location>
    <ligand>
        <name>substrate</name>
    </ligand>
</feature>
<keyword evidence="12" id="KW-1185">Reference proteome</keyword>
<reference evidence="11 12" key="1">
    <citation type="submission" date="2018-06" db="EMBL/GenBank/DDBJ databases">
        <title>Nitrincola tibetense sp. nov., isolated from Lake XuguoCo on Tibetan Plateau.</title>
        <authorList>
            <person name="Xing P."/>
        </authorList>
    </citation>
    <scope>NUCLEOTIDE SEQUENCE [LARGE SCALE GENOMIC DNA]</scope>
    <source>
        <strain evidence="12">xg18</strain>
    </source>
</reference>
<comment type="caution">
    <text evidence="11">The sequence shown here is derived from an EMBL/GenBank/DDBJ whole genome shotgun (WGS) entry which is preliminary data.</text>
</comment>
<comment type="similarity">
    <text evidence="1 9">Belongs to the peptidase S11 family.</text>
</comment>
<accession>A0A364NQF9</accession>
<evidence type="ECO:0000256" key="1">
    <source>
        <dbReference type="ARBA" id="ARBA00007164"/>
    </source>
</evidence>
<evidence type="ECO:0000313" key="11">
    <source>
        <dbReference type="EMBL" id="RAU19313.1"/>
    </source>
</evidence>
<feature type="active site" evidence="7">
    <location>
        <position position="123"/>
    </location>
</feature>
<feature type="domain" description="Peptidase S11 D-alanyl-D-alanine carboxypeptidase A N-terminal" evidence="10">
    <location>
        <begin position="36"/>
        <end position="259"/>
    </location>
</feature>
<dbReference type="OrthoDB" id="5688590at2"/>
<sequence>MKTLLSRRRFLSAAVVACISIAYPVHILAANPAGLSLASVSAVIAPLGSDQPIYSKHADIQMPIASLTKLMTALVVMQSGQSLDERLTLVPYRDNSGKNTYSRLRSGAQISRRNLLHMALMSSENMATYVLAHYYPGGVDAFISRMNATARSLGMLKTRFVDPSGLSPSNVSSANDLVKLASATYQYSEIRRLSTIGQADMHFVNPSHALSYTNTNPLVRNANWQVHLSKTGYIEEAGRCLLMVANIKGKLTTLVFLDSHGLRTPIGDAGRVRRWLETGESGTVPDSALVYQRQRLARL</sequence>
<dbReference type="PANTHER" id="PTHR21581:SF26">
    <property type="entry name" value="D-ALANYL-D-ALANINE ENDOPEPTIDASE"/>
    <property type="match status" value="1"/>
</dbReference>
<evidence type="ECO:0000256" key="4">
    <source>
        <dbReference type="ARBA" id="ARBA00022960"/>
    </source>
</evidence>
<dbReference type="GO" id="GO:0009002">
    <property type="term" value="F:serine-type D-Ala-D-Ala carboxypeptidase activity"/>
    <property type="evidence" value="ECO:0007669"/>
    <property type="project" value="InterPro"/>
</dbReference>
<dbReference type="GO" id="GO:0006508">
    <property type="term" value="P:proteolysis"/>
    <property type="evidence" value="ECO:0007669"/>
    <property type="project" value="InterPro"/>
</dbReference>
<keyword evidence="6" id="KW-0961">Cell wall biogenesis/degradation</keyword>
<keyword evidence="3" id="KW-0378">Hydrolase</keyword>
<evidence type="ECO:0000256" key="3">
    <source>
        <dbReference type="ARBA" id="ARBA00022801"/>
    </source>
</evidence>
<dbReference type="Pfam" id="PF00768">
    <property type="entry name" value="Peptidase_S11"/>
    <property type="match status" value="1"/>
</dbReference>
<evidence type="ECO:0000256" key="7">
    <source>
        <dbReference type="PIRSR" id="PIRSR618044-1"/>
    </source>
</evidence>
<evidence type="ECO:0000313" key="12">
    <source>
        <dbReference type="Proteomes" id="UP000250744"/>
    </source>
</evidence>
<name>A0A364NQF9_9GAMM</name>